<evidence type="ECO:0000256" key="1">
    <source>
        <dbReference type="ARBA" id="ARBA00004448"/>
    </source>
</evidence>
<dbReference type="GO" id="GO:0006123">
    <property type="term" value="P:mitochondrial electron transport, cytochrome c to oxygen"/>
    <property type="evidence" value="ECO:0007669"/>
    <property type="project" value="UniProtKB-ARBA"/>
</dbReference>
<dbReference type="InterPro" id="IPR011759">
    <property type="entry name" value="Cyt_c_oxidase_su2_TM_dom"/>
</dbReference>
<dbReference type="InterPro" id="IPR034210">
    <property type="entry name" value="CcO_II_C"/>
</dbReference>
<evidence type="ECO:0000256" key="7">
    <source>
        <dbReference type="ARBA" id="ARBA00022723"/>
    </source>
</evidence>
<dbReference type="GO" id="GO:0004519">
    <property type="term" value="F:endonuclease activity"/>
    <property type="evidence" value="ECO:0007669"/>
    <property type="project" value="InterPro"/>
</dbReference>
<accession>M9NRF1</accession>
<dbReference type="Gene3D" id="1.10.287.90">
    <property type="match status" value="1"/>
</dbReference>
<sequence>MLKFLFDTIFMVKVAYNDAPQPWQLGFQDGGSPSIEGIVELHDQVMFYLVIILLGVGWMLGSTIRKFNSNHNQIVHKYHNHGTLIELIWTITPALVLIAIAFPSFKLLYLLDEVIDPVITVKAIGNQWFWTYEYSDYVNDTGETIEFDSYMIPDTDLEPGQLRLLEVDNRVILPVDTHIRFIVTARDVIHSFAVPSLGLKLDALPGRLNQTSAIINREGVFYGMCSELCGVLHYGMPIVIQSVSLESYLLWLSSQNSPPHSPLFLRASYAKQLLTFPTSRRYHTSTPTPSLSRAELSAKVVTPEQHEVIVGSLLADMSAIKPAGPKRNTRLTIGQSKLNLDYLLSLSTLLTTLIRQQTLTPDNKLDRNTGIQYYGYKLCTMSLPCLNIYREWFYPQGIKIVPTDIADHLTPLGLAHWYMQDGSKTTDNGVIFATHCFSEAEILLLIQTLFTKFGLNCTQQKGGADNQKAIYVRRASIPTFIELVSPHIHSSMLYKLPTK</sequence>
<dbReference type="Pfam" id="PF02790">
    <property type="entry name" value="COX2_TM"/>
    <property type="match status" value="1"/>
</dbReference>
<dbReference type="InterPro" id="IPR008972">
    <property type="entry name" value="Cupredoxin"/>
</dbReference>
<evidence type="ECO:0000256" key="14">
    <source>
        <dbReference type="ARBA" id="ARBA00049512"/>
    </source>
</evidence>
<comment type="subcellular location">
    <subcellularLocation>
        <location evidence="1 15">Mitochondrion inner membrane</location>
        <topology evidence="1 15">Multi-pass membrane protein</topology>
    </subcellularLocation>
</comment>
<dbReference type="PRINTS" id="PR01166">
    <property type="entry name" value="CYCOXIDASEII"/>
</dbReference>
<reference evidence="19" key="1">
    <citation type="journal article" date="2013" name="PLoS ONE">
        <title>Rapid Mitochondrial Genome Evolution through Invasion of Mobile Elements in Two Closely Related Species of Arbuscular Mycorrhizal Fungi.</title>
        <authorList>
            <person name="Beaudet D."/>
            <person name="Nadimi M."/>
            <person name="Iffis B."/>
            <person name="Hijri M."/>
        </authorList>
    </citation>
    <scope>NUCLEOTIDE SEQUENCE</scope>
    <source>
        <strain evidence="19">DAOM229456</strain>
    </source>
</reference>
<dbReference type="GO" id="GO:0005743">
    <property type="term" value="C:mitochondrial inner membrane"/>
    <property type="evidence" value="ECO:0007669"/>
    <property type="project" value="UniProtKB-SubCell"/>
</dbReference>
<dbReference type="InterPro" id="IPR001505">
    <property type="entry name" value="Copper_CuA"/>
</dbReference>
<keyword evidence="9 15" id="KW-0249">Electron transport</keyword>
<keyword evidence="4 15" id="KW-0813">Transport</keyword>
<dbReference type="PROSITE" id="PS00078">
    <property type="entry name" value="COX2"/>
    <property type="match status" value="1"/>
</dbReference>
<dbReference type="CDD" id="cd13912">
    <property type="entry name" value="CcO_II_C"/>
    <property type="match status" value="1"/>
</dbReference>
<dbReference type="EMBL" id="JX065416">
    <property type="protein sequence ID" value="AFN06078.1"/>
    <property type="molecule type" value="Genomic_DNA"/>
</dbReference>
<evidence type="ECO:0000256" key="2">
    <source>
        <dbReference type="ARBA" id="ARBA00007866"/>
    </source>
</evidence>
<dbReference type="InterPro" id="IPR036257">
    <property type="entry name" value="Cyt_c_oxidase_su2_TM_sf"/>
</dbReference>
<dbReference type="Gene3D" id="2.60.40.420">
    <property type="entry name" value="Cupredoxins - blue copper proteins"/>
    <property type="match status" value="1"/>
</dbReference>
<dbReference type="InterPro" id="IPR002429">
    <property type="entry name" value="CcO_II-like_C"/>
</dbReference>
<dbReference type="SUPFAM" id="SSF55608">
    <property type="entry name" value="Homing endonucleases"/>
    <property type="match status" value="1"/>
</dbReference>
<dbReference type="SUPFAM" id="SSF49503">
    <property type="entry name" value="Cupredoxins"/>
    <property type="match status" value="1"/>
</dbReference>
<evidence type="ECO:0000256" key="11">
    <source>
        <dbReference type="ARBA" id="ARBA00023008"/>
    </source>
</evidence>
<dbReference type="FunFam" id="2.60.40.420:FF:000001">
    <property type="entry name" value="Cytochrome c oxidase subunit 2"/>
    <property type="match status" value="1"/>
</dbReference>
<organism evidence="19">
    <name type="scientific">Glomus sp. DAOM 229456</name>
    <dbReference type="NCBI Taxonomy" id="1264587"/>
    <lineage>
        <taxon>Eukaryota</taxon>
        <taxon>Fungi</taxon>
        <taxon>Fungi incertae sedis</taxon>
        <taxon>Mucoromycota</taxon>
        <taxon>Glomeromycotina</taxon>
        <taxon>Glomeromycetes</taxon>
        <taxon>Glomerales</taxon>
        <taxon>Glomeraceae</taxon>
        <taxon>Glomus</taxon>
    </lineage>
</organism>
<keyword evidence="10 16" id="KW-1133">Transmembrane helix</keyword>
<keyword evidence="7 15" id="KW-0479">Metal-binding</keyword>
<evidence type="ECO:0000256" key="5">
    <source>
        <dbReference type="ARBA" id="ARBA00022660"/>
    </source>
</evidence>
<evidence type="ECO:0000259" key="18">
    <source>
        <dbReference type="PROSITE" id="PS50999"/>
    </source>
</evidence>
<evidence type="ECO:0000256" key="9">
    <source>
        <dbReference type="ARBA" id="ARBA00022982"/>
    </source>
</evidence>
<dbReference type="SUPFAM" id="SSF81464">
    <property type="entry name" value="Cytochrome c oxidase subunit II-like, transmembrane region"/>
    <property type="match status" value="1"/>
</dbReference>
<feature type="transmembrane region" description="Helical" evidence="16">
    <location>
        <begin position="45"/>
        <end position="64"/>
    </location>
</feature>
<comment type="function">
    <text evidence="15">Component of the cytochrome c oxidase, the last enzyme in the mitochondrial electron transport chain which drives oxidative phosphorylation. The respiratory chain contains 3 multisubunit complexes succinate dehydrogenase (complex II, CII), ubiquinol-cytochrome c oxidoreductase (cytochrome b-c1 complex, complex III, CIII) and cytochrome c oxidase (complex IV, CIV), that cooperate to transfer electrons derived from NADH and succinate to molecular oxygen, creating an electrochemical gradient over the inner membrane that drives transmembrane transport and the ATP synthase. Cytochrome c oxidase is the component of the respiratory chain that catalyzes the reduction of oxygen to water. Electrons originating from reduced cytochrome c in the intermembrane space (IMS) are transferred via the dinuclear copper A center (CU(A)) of subunit 2 and heme A of subunit 1 to the active site in subunit 1, a binuclear center (BNC) formed by heme A3 and copper B (CU(B)). The BNC reduces molecular oxygen to 2 water molecules using 4 electrons from cytochrome c in the IMS and 4 protons from the mitochondrial matrix.</text>
</comment>
<dbReference type="PANTHER" id="PTHR22888:SF9">
    <property type="entry name" value="CYTOCHROME C OXIDASE SUBUNIT 2"/>
    <property type="match status" value="1"/>
</dbReference>
<evidence type="ECO:0000256" key="3">
    <source>
        <dbReference type="ARBA" id="ARBA00015946"/>
    </source>
</evidence>
<feature type="domain" description="Cytochrome oxidase subunit II copper A binding" evidence="17">
    <location>
        <begin position="116"/>
        <end position="254"/>
    </location>
</feature>
<dbReference type="InterPro" id="IPR045187">
    <property type="entry name" value="CcO_II"/>
</dbReference>
<geneLocation type="mitochondrion" evidence="19"/>
<evidence type="ECO:0000256" key="6">
    <source>
        <dbReference type="ARBA" id="ARBA00022692"/>
    </source>
</evidence>
<dbReference type="GO" id="GO:0005507">
    <property type="term" value="F:copper ion binding"/>
    <property type="evidence" value="ECO:0007669"/>
    <property type="project" value="InterPro"/>
</dbReference>
<evidence type="ECO:0000256" key="13">
    <source>
        <dbReference type="ARBA" id="ARBA00023136"/>
    </source>
</evidence>
<dbReference type="Pfam" id="PF00116">
    <property type="entry name" value="COX2"/>
    <property type="match status" value="1"/>
</dbReference>
<keyword evidence="12 15" id="KW-0496">Mitochondrion</keyword>
<evidence type="ECO:0000256" key="15">
    <source>
        <dbReference type="RuleBase" id="RU000457"/>
    </source>
</evidence>
<protein>
    <recommendedName>
        <fullName evidence="3 15">Cytochrome c oxidase subunit 2</fullName>
    </recommendedName>
</protein>
<feature type="domain" description="Cytochrome oxidase subunit II transmembrane region profile" evidence="18">
    <location>
        <begin position="19"/>
        <end position="115"/>
    </location>
</feature>
<dbReference type="GO" id="GO:1902495">
    <property type="term" value="C:transmembrane transporter complex"/>
    <property type="evidence" value="ECO:0007669"/>
    <property type="project" value="UniProtKB-ARBA"/>
</dbReference>
<dbReference type="PROSITE" id="PS50857">
    <property type="entry name" value="COX2_CUA"/>
    <property type="match status" value="1"/>
</dbReference>
<keyword evidence="15" id="KW-0999">Mitochondrion inner membrane</keyword>
<dbReference type="Pfam" id="PF03161">
    <property type="entry name" value="LAGLIDADG_2"/>
    <property type="match status" value="1"/>
</dbReference>
<keyword evidence="13 15" id="KW-0472">Membrane</keyword>
<comment type="catalytic activity">
    <reaction evidence="14">
        <text>4 Fe(II)-[cytochrome c] + O2 + 8 H(+)(in) = 4 Fe(III)-[cytochrome c] + 2 H2O + 4 H(+)(out)</text>
        <dbReference type="Rhea" id="RHEA:11436"/>
        <dbReference type="Rhea" id="RHEA-COMP:10350"/>
        <dbReference type="Rhea" id="RHEA-COMP:14399"/>
        <dbReference type="ChEBI" id="CHEBI:15377"/>
        <dbReference type="ChEBI" id="CHEBI:15378"/>
        <dbReference type="ChEBI" id="CHEBI:15379"/>
        <dbReference type="ChEBI" id="CHEBI:29033"/>
        <dbReference type="ChEBI" id="CHEBI:29034"/>
        <dbReference type="EC" id="7.1.1.9"/>
    </reaction>
    <physiologicalReaction direction="left-to-right" evidence="14">
        <dbReference type="Rhea" id="RHEA:11437"/>
    </physiologicalReaction>
</comment>
<evidence type="ECO:0000259" key="17">
    <source>
        <dbReference type="PROSITE" id="PS50857"/>
    </source>
</evidence>
<evidence type="ECO:0000313" key="19">
    <source>
        <dbReference type="EMBL" id="AFN06078.1"/>
    </source>
</evidence>
<dbReference type="AlphaFoldDB" id="M9NRF1"/>
<gene>
    <name evidence="19" type="primary">cox2</name>
</gene>
<keyword evidence="8" id="KW-1278">Translocase</keyword>
<evidence type="ECO:0000256" key="8">
    <source>
        <dbReference type="ARBA" id="ARBA00022967"/>
    </source>
</evidence>
<name>M9NRF1_9GLOM</name>
<comment type="cofactor">
    <cofactor evidence="15">
        <name>Cu cation</name>
        <dbReference type="ChEBI" id="CHEBI:23378"/>
    </cofactor>
    <text evidence="15">Binds a copper A center.</text>
</comment>
<dbReference type="InterPro" id="IPR004860">
    <property type="entry name" value="LAGLIDADG_dom"/>
</dbReference>
<dbReference type="InterPro" id="IPR027434">
    <property type="entry name" value="Homing_endonucl"/>
</dbReference>
<evidence type="ECO:0000256" key="16">
    <source>
        <dbReference type="SAM" id="Phobius"/>
    </source>
</evidence>
<dbReference type="PROSITE" id="PS50999">
    <property type="entry name" value="COX2_TM"/>
    <property type="match status" value="1"/>
</dbReference>
<dbReference type="GO" id="GO:1902494">
    <property type="term" value="C:catalytic complex"/>
    <property type="evidence" value="ECO:0007669"/>
    <property type="project" value="UniProtKB-ARBA"/>
</dbReference>
<dbReference type="GO" id="GO:0004129">
    <property type="term" value="F:cytochrome-c oxidase activity"/>
    <property type="evidence" value="ECO:0007669"/>
    <property type="project" value="UniProtKB-EC"/>
</dbReference>
<dbReference type="FunFam" id="1.10.287.90:FF:000004">
    <property type="entry name" value="Cytochrome c oxidase subunit 2"/>
    <property type="match status" value="1"/>
</dbReference>
<keyword evidence="11 15" id="KW-0186">Copper</keyword>
<feature type="transmembrane region" description="Helical" evidence="16">
    <location>
        <begin position="84"/>
        <end position="105"/>
    </location>
</feature>
<dbReference type="PANTHER" id="PTHR22888">
    <property type="entry name" value="CYTOCHROME C OXIDASE, SUBUNIT II"/>
    <property type="match status" value="1"/>
</dbReference>
<evidence type="ECO:0000256" key="10">
    <source>
        <dbReference type="ARBA" id="ARBA00022989"/>
    </source>
</evidence>
<proteinExistence type="inferred from homology"/>
<keyword evidence="5 15" id="KW-0679">Respiratory chain</keyword>
<keyword evidence="6 15" id="KW-0812">Transmembrane</keyword>
<comment type="similarity">
    <text evidence="2 15">Belongs to the cytochrome c oxidase subunit 2 family.</text>
</comment>
<evidence type="ECO:0000256" key="4">
    <source>
        <dbReference type="ARBA" id="ARBA00022448"/>
    </source>
</evidence>
<evidence type="ECO:0000256" key="12">
    <source>
        <dbReference type="ARBA" id="ARBA00023128"/>
    </source>
</evidence>
<dbReference type="Gene3D" id="3.10.28.10">
    <property type="entry name" value="Homing endonucleases"/>
    <property type="match status" value="2"/>
</dbReference>